<dbReference type="Proteomes" id="UP001596113">
    <property type="component" value="Unassembled WGS sequence"/>
</dbReference>
<accession>A0ABW0HJG4</accession>
<reference evidence="2" key="1">
    <citation type="journal article" date="2019" name="Int. J. Syst. Evol. Microbiol.">
        <title>The Global Catalogue of Microorganisms (GCM) 10K type strain sequencing project: providing services to taxonomists for standard genome sequencing and annotation.</title>
        <authorList>
            <consortium name="The Broad Institute Genomics Platform"/>
            <consortium name="The Broad Institute Genome Sequencing Center for Infectious Disease"/>
            <person name="Wu L."/>
            <person name="Ma J."/>
        </authorList>
    </citation>
    <scope>NUCLEOTIDE SEQUENCE [LARGE SCALE GENOMIC DNA]</scope>
    <source>
        <strain evidence="2">CGMCC 1.18575</strain>
    </source>
</reference>
<dbReference type="RefSeq" id="WP_378128821.1">
    <property type="nucleotide sequence ID" value="NZ_JBHSMI010000002.1"/>
</dbReference>
<dbReference type="EMBL" id="JBHSMI010000002">
    <property type="protein sequence ID" value="MFC5401349.1"/>
    <property type="molecule type" value="Genomic_DNA"/>
</dbReference>
<keyword evidence="2" id="KW-1185">Reference proteome</keyword>
<sequence>MRWEEVQERFPEEWVVFEAVEAYSQDGFRFIDSVSVIDRYEDSLDAMKRYKQLHKDQPGKEIYFLHTSRPDLKIEEKWIGFKRWNGSGFYKVVRCRDFRRLGSKRVQS</sequence>
<gene>
    <name evidence="1" type="ORF">ACFPOF_01260</name>
</gene>
<comment type="caution">
    <text evidence="1">The sequence shown here is derived from an EMBL/GenBank/DDBJ whole genome shotgun (WGS) entry which is preliminary data.</text>
</comment>
<evidence type="ECO:0000313" key="2">
    <source>
        <dbReference type="Proteomes" id="UP001596113"/>
    </source>
</evidence>
<evidence type="ECO:0000313" key="1">
    <source>
        <dbReference type="EMBL" id="MFC5401349.1"/>
    </source>
</evidence>
<name>A0ABW0HJG4_9BACL</name>
<organism evidence="1 2">
    <name type="scientific">Cohnella soli</name>
    <dbReference type="NCBI Taxonomy" id="425005"/>
    <lineage>
        <taxon>Bacteria</taxon>
        <taxon>Bacillati</taxon>
        <taxon>Bacillota</taxon>
        <taxon>Bacilli</taxon>
        <taxon>Bacillales</taxon>
        <taxon>Paenibacillaceae</taxon>
        <taxon>Cohnella</taxon>
    </lineage>
</organism>
<protein>
    <submittedName>
        <fullName evidence="1">Uncharacterized protein</fullName>
    </submittedName>
</protein>
<proteinExistence type="predicted"/>